<feature type="region of interest" description="Disordered" evidence="1">
    <location>
        <begin position="68"/>
        <end position="87"/>
    </location>
</feature>
<dbReference type="AlphaFoldDB" id="A0A1A6GET0"/>
<comment type="caution">
    <text evidence="2">The sequence shown here is derived from an EMBL/GenBank/DDBJ whole genome shotgun (WGS) entry which is preliminary data.</text>
</comment>
<proteinExistence type="predicted"/>
<evidence type="ECO:0000256" key="1">
    <source>
        <dbReference type="SAM" id="MobiDB-lite"/>
    </source>
</evidence>
<evidence type="ECO:0000313" key="3">
    <source>
        <dbReference type="Proteomes" id="UP000092124"/>
    </source>
</evidence>
<organism evidence="2 3">
    <name type="scientific">Neotoma lepida</name>
    <name type="common">Desert woodrat</name>
    <dbReference type="NCBI Taxonomy" id="56216"/>
    <lineage>
        <taxon>Eukaryota</taxon>
        <taxon>Metazoa</taxon>
        <taxon>Chordata</taxon>
        <taxon>Craniata</taxon>
        <taxon>Vertebrata</taxon>
        <taxon>Euteleostomi</taxon>
        <taxon>Mammalia</taxon>
        <taxon>Eutheria</taxon>
        <taxon>Euarchontoglires</taxon>
        <taxon>Glires</taxon>
        <taxon>Rodentia</taxon>
        <taxon>Myomorpha</taxon>
        <taxon>Muroidea</taxon>
        <taxon>Cricetidae</taxon>
        <taxon>Neotominae</taxon>
        <taxon>Neotoma</taxon>
    </lineage>
</organism>
<name>A0A1A6GET0_NEOLE</name>
<evidence type="ECO:0000313" key="2">
    <source>
        <dbReference type="EMBL" id="OBS64758.1"/>
    </source>
</evidence>
<dbReference type="Proteomes" id="UP000092124">
    <property type="component" value="Unassembled WGS sequence"/>
</dbReference>
<dbReference type="EMBL" id="LZPO01097138">
    <property type="protein sequence ID" value="OBS64758.1"/>
    <property type="molecule type" value="Genomic_DNA"/>
</dbReference>
<accession>A0A1A6GET0</accession>
<keyword evidence="3" id="KW-1185">Reference proteome</keyword>
<reference evidence="2 3" key="1">
    <citation type="submission" date="2016-06" db="EMBL/GenBank/DDBJ databases">
        <title>The Draft Genome Sequence and Annotation of the Desert Woodrat Neotoma lepida.</title>
        <authorList>
            <person name="Campbell M."/>
            <person name="Oakeson K.F."/>
            <person name="Yandell M."/>
            <person name="Halpert J.R."/>
            <person name="Dearing D."/>
        </authorList>
    </citation>
    <scope>NUCLEOTIDE SEQUENCE [LARGE SCALE GENOMIC DNA]</scope>
    <source>
        <strain evidence="2">417</strain>
        <tissue evidence="2">Liver</tissue>
    </source>
</reference>
<sequence>MGTSCDSPRAEIGSRNQTELTLLFGDIAYSTTPTRKSAPSSLSSMNVWAGLEEEPLGTLQGILPARTAQAATSSLKAGDGSGPDAYA</sequence>
<protein>
    <submittedName>
        <fullName evidence="2">Uncharacterized protein</fullName>
    </submittedName>
</protein>
<feature type="non-terminal residue" evidence="2">
    <location>
        <position position="87"/>
    </location>
</feature>
<gene>
    <name evidence="2" type="ORF">A6R68_06700</name>
</gene>